<dbReference type="Proteomes" id="UP000001425">
    <property type="component" value="Plasmid pSYSM"/>
</dbReference>
<evidence type="ECO:0000313" key="1">
    <source>
        <dbReference type="EMBL" id="BAD01815.1"/>
    </source>
</evidence>
<organism evidence="1 2">
    <name type="scientific">Synechocystis sp. (strain ATCC 27184 / PCC 6803 / Kazusa)</name>
    <dbReference type="NCBI Taxonomy" id="1111708"/>
    <lineage>
        <taxon>Bacteria</taxon>
        <taxon>Bacillati</taxon>
        <taxon>Cyanobacteriota</taxon>
        <taxon>Cyanophyceae</taxon>
        <taxon>Synechococcales</taxon>
        <taxon>Merismopediaceae</taxon>
        <taxon>Synechocystis</taxon>
    </lineage>
</organism>
<dbReference type="EMBL" id="AP004310">
    <property type="protein sequence ID" value="BAD01815.1"/>
    <property type="molecule type" value="Genomic_DNA"/>
</dbReference>
<sequence length="60" mass="6588">MFEKPPWSPKFGGKLNQSPPVLGDLGGRIRLYKQILSNLLKGIPCLPLSSTILMAHTLLT</sequence>
<dbReference type="EnsemblBacteria" id="BAD01815">
    <property type="protein sequence ID" value="BAD01815"/>
    <property type="gene ID" value="BAD01815"/>
</dbReference>
<name>Q6ZET5_SYNY3</name>
<evidence type="ECO:0000313" key="2">
    <source>
        <dbReference type="Proteomes" id="UP000001425"/>
    </source>
</evidence>
<keyword evidence="1" id="KW-0614">Plasmid</keyword>
<proteinExistence type="predicted"/>
<dbReference type="InParanoid" id="Q6ZET5"/>
<keyword evidence="2" id="KW-1185">Reference proteome</keyword>
<dbReference type="AlphaFoldDB" id="Q6ZET5"/>
<dbReference type="KEGG" id="syn:ssl5045"/>
<reference evidence="1 2" key="1">
    <citation type="journal article" date="2003" name="DNA Res.">
        <title>Structural analysis of four large plasmids harboring in a unicellular cyanobacterium, Synechocystis sp. PCC 6803.</title>
        <authorList>
            <person name="Kaneko T."/>
            <person name="Nakamura Y."/>
            <person name="Sasamoto S."/>
            <person name="Watanabe A."/>
            <person name="Kohara M."/>
            <person name="Matsumoto M."/>
            <person name="Shimpo S."/>
            <person name="Yamada M."/>
            <person name="Tabata S."/>
        </authorList>
    </citation>
    <scope>NUCLEOTIDE SEQUENCE [LARGE SCALE GENOMIC DNA]</scope>
    <source>
        <strain evidence="2">ATCC 27184 / PCC 6803 / Kazusa</strain>
    </source>
</reference>
<geneLocation type="plasmid" evidence="1 2">
    <name>pSYSM</name>
</geneLocation>
<protein>
    <submittedName>
        <fullName evidence="1">Uncharacterized protein</fullName>
    </submittedName>
</protein>
<gene>
    <name evidence="1" type="ordered locus">ssl5045</name>
</gene>
<accession>Q6ZET5</accession>